<keyword evidence="1" id="KW-0813">Transport</keyword>
<reference evidence="6 7" key="1">
    <citation type="submission" date="2020-07" db="EMBL/GenBank/DDBJ databases">
        <title>Facklamia lactis sp. nov., isolated from raw milk.</title>
        <authorList>
            <person name="Doll E.V."/>
            <person name="Huptas C."/>
            <person name="Staib L."/>
            <person name="Wenning M."/>
            <person name="Scherer S."/>
        </authorList>
    </citation>
    <scope>NUCLEOTIDE SEQUENCE [LARGE SCALE GENOMIC DNA]</scope>
    <source>
        <strain evidence="6 7">DSM 111018</strain>
    </source>
</reference>
<gene>
    <name evidence="6" type="ORF">HZY91_10620</name>
</gene>
<name>A0ABS0LVJ9_9LACT</name>
<comment type="caution">
    <text evidence="6">The sequence shown here is derived from an EMBL/GenBank/DDBJ whole genome shotgun (WGS) entry which is preliminary data.</text>
</comment>
<keyword evidence="2" id="KW-0762">Sugar transport</keyword>
<dbReference type="RefSeq" id="WP_197116242.1">
    <property type="nucleotide sequence ID" value="NZ_JACBXQ010000007.1"/>
</dbReference>
<proteinExistence type="predicted"/>
<dbReference type="InterPro" id="IPR036542">
    <property type="entry name" value="PTS_IIA_lac/cel_sf"/>
</dbReference>
<dbReference type="Gene3D" id="1.20.58.80">
    <property type="entry name" value="Phosphotransferase system, lactose/cellobiose-type IIA subunit"/>
    <property type="match status" value="1"/>
</dbReference>
<dbReference type="PANTHER" id="PTHR34382">
    <property type="entry name" value="PTS SYSTEM N,N'-DIACETYLCHITOBIOSE-SPECIFIC EIIA COMPONENT"/>
    <property type="match status" value="1"/>
</dbReference>
<evidence type="ECO:0000313" key="7">
    <source>
        <dbReference type="Proteomes" id="UP000721415"/>
    </source>
</evidence>
<evidence type="ECO:0000256" key="4">
    <source>
        <dbReference type="ARBA" id="ARBA00022683"/>
    </source>
</evidence>
<keyword evidence="7" id="KW-1185">Reference proteome</keyword>
<dbReference type="PROSITE" id="PS51095">
    <property type="entry name" value="PTS_EIIA_TYPE_3"/>
    <property type="match status" value="1"/>
</dbReference>
<accession>A0ABS0LVJ9</accession>
<evidence type="ECO:0000256" key="2">
    <source>
        <dbReference type="ARBA" id="ARBA00022597"/>
    </source>
</evidence>
<dbReference type="Pfam" id="PF02255">
    <property type="entry name" value="PTS_IIA"/>
    <property type="match status" value="1"/>
</dbReference>
<dbReference type="Proteomes" id="UP000721415">
    <property type="component" value="Unassembled WGS sequence"/>
</dbReference>
<keyword evidence="4" id="KW-0598">Phosphotransferase system</keyword>
<sequence length="107" mass="12220">MNEVEKISFKMISALGGAKSSFMEAINFAKEFDFEQADKLIEEGSELLKAGHDVHFELLTKEANKEAVELSVLLIHAEDQLMSAELLKIMAEEWLNNYKMLQEIKEK</sequence>
<organism evidence="6 7">
    <name type="scientific">Facklamia lactis</name>
    <dbReference type="NCBI Taxonomy" id="2749967"/>
    <lineage>
        <taxon>Bacteria</taxon>
        <taxon>Bacillati</taxon>
        <taxon>Bacillota</taxon>
        <taxon>Bacilli</taxon>
        <taxon>Lactobacillales</taxon>
        <taxon>Aerococcaceae</taxon>
        <taxon>Facklamia</taxon>
    </lineage>
</organism>
<keyword evidence="3" id="KW-0808">Transferase</keyword>
<dbReference type="EMBL" id="JACBXQ010000007">
    <property type="protein sequence ID" value="MBG9987319.1"/>
    <property type="molecule type" value="Genomic_DNA"/>
</dbReference>
<dbReference type="SUPFAM" id="SSF46973">
    <property type="entry name" value="Enzyme IIa from lactose specific PTS, IIa-lac"/>
    <property type="match status" value="1"/>
</dbReference>
<dbReference type="PIRSF" id="PIRSF000699">
    <property type="entry name" value="PTS_IILac_III"/>
    <property type="match status" value="1"/>
</dbReference>
<evidence type="ECO:0000256" key="5">
    <source>
        <dbReference type="PROSITE-ProRule" id="PRU00418"/>
    </source>
</evidence>
<evidence type="ECO:0000313" key="6">
    <source>
        <dbReference type="EMBL" id="MBG9987319.1"/>
    </source>
</evidence>
<evidence type="ECO:0000256" key="3">
    <source>
        <dbReference type="ARBA" id="ARBA00022679"/>
    </source>
</evidence>
<dbReference type="InterPro" id="IPR003188">
    <property type="entry name" value="PTS_IIA_lac/cel"/>
</dbReference>
<evidence type="ECO:0000256" key="1">
    <source>
        <dbReference type="ARBA" id="ARBA00022448"/>
    </source>
</evidence>
<dbReference type="PANTHER" id="PTHR34382:SF7">
    <property type="entry name" value="PTS SYSTEM N,N'-DIACETYLCHITOBIOSE-SPECIFIC EIIA COMPONENT"/>
    <property type="match status" value="1"/>
</dbReference>
<protein>
    <submittedName>
        <fullName evidence="6">PTS lactose/cellobiose transporter subunit IIA</fullName>
    </submittedName>
</protein>
<feature type="modified residue" description="Phosphohistidine; by HPr" evidence="5">
    <location>
        <position position="76"/>
    </location>
</feature>